<organism evidence="1 2">
    <name type="scientific">Thelohanellus kitauei</name>
    <name type="common">Myxosporean</name>
    <dbReference type="NCBI Taxonomy" id="669202"/>
    <lineage>
        <taxon>Eukaryota</taxon>
        <taxon>Metazoa</taxon>
        <taxon>Cnidaria</taxon>
        <taxon>Myxozoa</taxon>
        <taxon>Myxosporea</taxon>
        <taxon>Bivalvulida</taxon>
        <taxon>Platysporina</taxon>
        <taxon>Myxobolidae</taxon>
        <taxon>Thelohanellus</taxon>
    </lineage>
</organism>
<comment type="caution">
    <text evidence="1">The sequence shown here is derived from an EMBL/GenBank/DDBJ whole genome shotgun (WGS) entry which is preliminary data.</text>
</comment>
<proteinExistence type="predicted"/>
<keyword evidence="2" id="KW-1185">Reference proteome</keyword>
<name>A0A0C2I695_THEKT</name>
<reference evidence="1 2" key="1">
    <citation type="journal article" date="2014" name="Genome Biol. Evol.">
        <title>The genome of the myxosporean Thelohanellus kitauei shows adaptations to nutrient acquisition within its fish host.</title>
        <authorList>
            <person name="Yang Y."/>
            <person name="Xiong J."/>
            <person name="Zhou Z."/>
            <person name="Huo F."/>
            <person name="Miao W."/>
            <person name="Ran C."/>
            <person name="Liu Y."/>
            <person name="Zhang J."/>
            <person name="Feng J."/>
            <person name="Wang M."/>
            <person name="Wang M."/>
            <person name="Wang L."/>
            <person name="Yao B."/>
        </authorList>
    </citation>
    <scope>NUCLEOTIDE SEQUENCE [LARGE SCALE GENOMIC DNA]</scope>
    <source>
        <strain evidence="1">Wuqing</strain>
    </source>
</reference>
<evidence type="ECO:0000313" key="2">
    <source>
        <dbReference type="Proteomes" id="UP000031668"/>
    </source>
</evidence>
<gene>
    <name evidence="1" type="ORF">RF11_08312</name>
</gene>
<evidence type="ECO:0008006" key="3">
    <source>
        <dbReference type="Google" id="ProtNLM"/>
    </source>
</evidence>
<evidence type="ECO:0000313" key="1">
    <source>
        <dbReference type="EMBL" id="KII60718.1"/>
    </source>
</evidence>
<protein>
    <recommendedName>
        <fullName evidence="3">Retrotransposon gag domain-containing protein</fullName>
    </recommendedName>
</protein>
<dbReference type="Proteomes" id="UP000031668">
    <property type="component" value="Unassembled WGS sequence"/>
</dbReference>
<dbReference type="EMBL" id="JWZT01005487">
    <property type="protein sequence ID" value="KII60718.1"/>
    <property type="molecule type" value="Genomic_DNA"/>
</dbReference>
<dbReference type="AlphaFoldDB" id="A0A0C2I695"/>
<accession>A0A0C2I695</accession>
<sequence>MENYIFLLNKEIMPQLLVYESIATLKKWSFSDLCAYIVMASPDTCQTKLCRISGPATDTELYNFYKAELVKHWDSQPEISDRSSLSHRASLNPGERVSDYAERLKNTLS</sequence>